<dbReference type="EMBL" id="FNPC01000004">
    <property type="protein sequence ID" value="SDY29529.1"/>
    <property type="molecule type" value="Genomic_DNA"/>
</dbReference>
<dbReference type="InterPro" id="IPR035185">
    <property type="entry name" value="DUF5305"/>
</dbReference>
<evidence type="ECO:0008006" key="4">
    <source>
        <dbReference type="Google" id="ProtNLM"/>
    </source>
</evidence>
<dbReference type="Proteomes" id="UP000199079">
    <property type="component" value="Unassembled WGS sequence"/>
</dbReference>
<feature type="transmembrane region" description="Helical" evidence="1">
    <location>
        <begin position="12"/>
        <end position="37"/>
    </location>
</feature>
<evidence type="ECO:0000313" key="3">
    <source>
        <dbReference type="Proteomes" id="UP000199079"/>
    </source>
</evidence>
<gene>
    <name evidence="2" type="ORF">SAMN05216564_104206</name>
</gene>
<sequence>MSTSARIKRELAIYGGILGAALVLAGLLAIGGAGYVYANPPVEDLPPEEYDVQEFGVTVSHSATVTGETPLYAAGETIENKPVYFTNSTPELDLTVETSVPEGRDVEITHRLVVVHQGTFNDAQVWERRETLLAEETVVSDGTHQSTASVDVPDLVEEVNGYENAMAGVGSVSTEIRLETTYVSDAEGGGTYEGTLSGTVPFELGNDAYWLDGDLSASATESQTRRRGTRQLPPDMTTVYGGLGAGIVLILLGAGLIAWNVRGQDVHELEMEVIRSKYDEWISTGEFPADSDKQYIYITTLEDLVDVAIDTNKRVIYDPDLETYSVVDDDLIYYHAADPTQIDSWVGLSGGQG</sequence>
<dbReference type="GeneID" id="43839197"/>
<keyword evidence="1" id="KW-1133">Transmembrane helix</keyword>
<keyword evidence="1" id="KW-0472">Membrane</keyword>
<organism evidence="2 3">
    <name type="scientific">Halopenitus persicus</name>
    <dbReference type="NCBI Taxonomy" id="1048396"/>
    <lineage>
        <taxon>Archaea</taxon>
        <taxon>Methanobacteriati</taxon>
        <taxon>Methanobacteriota</taxon>
        <taxon>Stenosarchaea group</taxon>
        <taxon>Halobacteria</taxon>
        <taxon>Halobacteriales</taxon>
        <taxon>Haloferacaceae</taxon>
        <taxon>Halopenitus</taxon>
    </lineage>
</organism>
<keyword evidence="3" id="KW-1185">Reference proteome</keyword>
<evidence type="ECO:0000313" key="2">
    <source>
        <dbReference type="EMBL" id="SDY29529.1"/>
    </source>
</evidence>
<keyword evidence="1" id="KW-0812">Transmembrane</keyword>
<dbReference type="OrthoDB" id="270764at2157"/>
<proteinExistence type="predicted"/>
<dbReference type="AlphaFoldDB" id="A0A1H3IQI5"/>
<evidence type="ECO:0000256" key="1">
    <source>
        <dbReference type="SAM" id="Phobius"/>
    </source>
</evidence>
<dbReference type="Pfam" id="PF17231">
    <property type="entry name" value="DUF5305"/>
    <property type="match status" value="1"/>
</dbReference>
<accession>A0A1H3IQI5</accession>
<protein>
    <recommendedName>
        <fullName evidence="4">DUF5305 domain-containing protein</fullName>
    </recommendedName>
</protein>
<reference evidence="3" key="1">
    <citation type="submission" date="2016-10" db="EMBL/GenBank/DDBJ databases">
        <authorList>
            <person name="Varghese N."/>
            <person name="Submissions S."/>
        </authorList>
    </citation>
    <scope>NUCLEOTIDE SEQUENCE [LARGE SCALE GENOMIC DNA]</scope>
    <source>
        <strain evidence="3">DC30,IBRC 10041,KCTC 4046</strain>
    </source>
</reference>
<dbReference type="RefSeq" id="WP_021074561.1">
    <property type="nucleotide sequence ID" value="NZ_FNPC01000004.1"/>
</dbReference>
<feature type="transmembrane region" description="Helical" evidence="1">
    <location>
        <begin position="239"/>
        <end position="261"/>
    </location>
</feature>
<name>A0A1H3IQI5_9EURY</name>